<feature type="domain" description="WAP" evidence="6">
    <location>
        <begin position="68"/>
        <end position="116"/>
    </location>
</feature>
<protein>
    <submittedName>
        <fullName evidence="8">Elafin</fullName>
    </submittedName>
</protein>
<dbReference type="PROSITE" id="PS51390">
    <property type="entry name" value="WAP"/>
    <property type="match status" value="1"/>
</dbReference>
<proteinExistence type="predicted"/>
<dbReference type="InterPro" id="IPR008197">
    <property type="entry name" value="WAP_dom"/>
</dbReference>
<evidence type="ECO:0000313" key="7">
    <source>
        <dbReference type="Proteomes" id="UP000504628"/>
    </source>
</evidence>
<dbReference type="Pfam" id="PF00095">
    <property type="entry name" value="WAP"/>
    <property type="match status" value="1"/>
</dbReference>
<gene>
    <name evidence="8" type="primary">PI3</name>
</gene>
<keyword evidence="1" id="KW-0646">Protease inhibitor</keyword>
<dbReference type="GO" id="GO:0019731">
    <property type="term" value="P:antibacterial humoral response"/>
    <property type="evidence" value="ECO:0007669"/>
    <property type="project" value="TreeGrafter"/>
</dbReference>
<sequence length="116" mass="11869">MRSSSLLVLVVLVVLGALAVHAAVVGAVPYKGQEADKGHVLVKGQGPFGGQHPAKGKGPVKTRGPHQVGTKSGTCPKTLIRCAMLNPPNACLRDSECSGPKKCCEGSCGKACMTPH</sequence>
<dbReference type="FunFam" id="4.10.75.10:FF:000001">
    <property type="entry name" value="Anosmin 1"/>
    <property type="match status" value="1"/>
</dbReference>
<feature type="signal peptide" evidence="5">
    <location>
        <begin position="1"/>
        <end position="22"/>
    </location>
</feature>
<dbReference type="GO" id="GO:0005615">
    <property type="term" value="C:extracellular space"/>
    <property type="evidence" value="ECO:0007669"/>
    <property type="project" value="TreeGrafter"/>
</dbReference>
<feature type="region of interest" description="Disordered" evidence="4">
    <location>
        <begin position="42"/>
        <end position="72"/>
    </location>
</feature>
<dbReference type="KEGG" id="pdic:114506129"/>
<dbReference type="Gene3D" id="4.10.75.10">
    <property type="entry name" value="Elafin-like"/>
    <property type="match status" value="1"/>
</dbReference>
<dbReference type="InterPro" id="IPR050514">
    <property type="entry name" value="WAP_four-disulfide_core"/>
</dbReference>
<keyword evidence="7" id="KW-1185">Reference proteome</keyword>
<evidence type="ECO:0000256" key="4">
    <source>
        <dbReference type="SAM" id="MobiDB-lite"/>
    </source>
</evidence>
<dbReference type="SMART" id="SM00217">
    <property type="entry name" value="WAP"/>
    <property type="match status" value="1"/>
</dbReference>
<dbReference type="CDD" id="cd00199">
    <property type="entry name" value="WAP"/>
    <property type="match status" value="1"/>
</dbReference>
<evidence type="ECO:0000256" key="1">
    <source>
        <dbReference type="ARBA" id="ARBA00022690"/>
    </source>
</evidence>
<dbReference type="PRINTS" id="PR00003">
    <property type="entry name" value="4DISULPHCORE"/>
</dbReference>
<dbReference type="InParanoid" id="A0A7E6CFM6"/>
<keyword evidence="2 5" id="KW-0732">Signal</keyword>
<dbReference type="RefSeq" id="XP_035865770.1">
    <property type="nucleotide sequence ID" value="XM_036009877.1"/>
</dbReference>
<dbReference type="FunCoup" id="A0A7E6CFM6">
    <property type="interactions" value="5"/>
</dbReference>
<dbReference type="SUPFAM" id="SSF57256">
    <property type="entry name" value="Elafin-like"/>
    <property type="match status" value="1"/>
</dbReference>
<evidence type="ECO:0000313" key="8">
    <source>
        <dbReference type="RefSeq" id="XP_035865770.1"/>
    </source>
</evidence>
<dbReference type="PANTHER" id="PTHR19441">
    <property type="entry name" value="WHEY ACDIC PROTEIN WAP"/>
    <property type="match status" value="1"/>
</dbReference>
<dbReference type="GO" id="GO:0004867">
    <property type="term" value="F:serine-type endopeptidase inhibitor activity"/>
    <property type="evidence" value="ECO:0007669"/>
    <property type="project" value="TreeGrafter"/>
</dbReference>
<reference evidence="8" key="1">
    <citation type="submission" date="2025-08" db="UniProtKB">
        <authorList>
            <consortium name="RefSeq"/>
        </authorList>
    </citation>
    <scope>IDENTIFICATION</scope>
    <source>
        <tissue evidence="8">Muscle</tissue>
    </source>
</reference>
<dbReference type="AlphaFoldDB" id="A0A7E6CFM6"/>
<dbReference type="PANTHER" id="PTHR19441:SF30">
    <property type="entry name" value="ELAFIN"/>
    <property type="match status" value="1"/>
</dbReference>
<keyword evidence="3" id="KW-1015">Disulfide bond</keyword>
<accession>A0A7E6CFM6</accession>
<organism evidence="7 8">
    <name type="scientific">Phyllostomus discolor</name>
    <name type="common">pale spear-nosed bat</name>
    <dbReference type="NCBI Taxonomy" id="89673"/>
    <lineage>
        <taxon>Eukaryota</taxon>
        <taxon>Metazoa</taxon>
        <taxon>Chordata</taxon>
        <taxon>Craniata</taxon>
        <taxon>Vertebrata</taxon>
        <taxon>Euteleostomi</taxon>
        <taxon>Mammalia</taxon>
        <taxon>Eutheria</taxon>
        <taxon>Laurasiatheria</taxon>
        <taxon>Chiroptera</taxon>
        <taxon>Yangochiroptera</taxon>
        <taxon>Phyllostomidae</taxon>
        <taxon>Phyllostominae</taxon>
        <taxon>Phyllostomus</taxon>
    </lineage>
</organism>
<feature type="chain" id="PRO_5028910179" evidence="5">
    <location>
        <begin position="23"/>
        <end position="116"/>
    </location>
</feature>
<dbReference type="InterPro" id="IPR036645">
    <property type="entry name" value="Elafin-like_sf"/>
</dbReference>
<feature type="compositionally biased region" description="Basic residues" evidence="4">
    <location>
        <begin position="54"/>
        <end position="64"/>
    </location>
</feature>
<dbReference type="OrthoDB" id="5104187at2759"/>
<evidence type="ECO:0000259" key="6">
    <source>
        <dbReference type="PROSITE" id="PS51390"/>
    </source>
</evidence>
<evidence type="ECO:0000256" key="3">
    <source>
        <dbReference type="ARBA" id="ARBA00023157"/>
    </source>
</evidence>
<dbReference type="GeneID" id="114506129"/>
<evidence type="ECO:0000256" key="5">
    <source>
        <dbReference type="SAM" id="SignalP"/>
    </source>
</evidence>
<evidence type="ECO:0000256" key="2">
    <source>
        <dbReference type="ARBA" id="ARBA00022729"/>
    </source>
</evidence>
<dbReference type="GO" id="GO:0045087">
    <property type="term" value="P:innate immune response"/>
    <property type="evidence" value="ECO:0007669"/>
    <property type="project" value="TreeGrafter"/>
</dbReference>
<dbReference type="Proteomes" id="UP000504628">
    <property type="component" value="Chromosome 9"/>
</dbReference>
<dbReference type="CTD" id="5266"/>
<name>A0A7E6CFM6_9CHIR</name>